<evidence type="ECO:0000313" key="3">
    <source>
        <dbReference type="EMBL" id="KAL0484014.1"/>
    </source>
</evidence>
<dbReference type="Proteomes" id="UP001431209">
    <property type="component" value="Unassembled WGS sequence"/>
</dbReference>
<organism evidence="3 4">
    <name type="scientific">Acrasis kona</name>
    <dbReference type="NCBI Taxonomy" id="1008807"/>
    <lineage>
        <taxon>Eukaryota</taxon>
        <taxon>Discoba</taxon>
        <taxon>Heterolobosea</taxon>
        <taxon>Tetramitia</taxon>
        <taxon>Eutetramitia</taxon>
        <taxon>Acrasidae</taxon>
        <taxon>Acrasis</taxon>
    </lineage>
</organism>
<name>A0AAW2Z3M2_9EUKA</name>
<keyword evidence="4" id="KW-1185">Reference proteome</keyword>
<comment type="caution">
    <text evidence="3">The sequence shown here is derived from an EMBL/GenBank/DDBJ whole genome shotgun (WGS) entry which is preliminary data.</text>
</comment>
<gene>
    <name evidence="3" type="ORF">AKO1_004623</name>
</gene>
<sequence>MTHHTFSPGKNSPHGKSLKRTSPNEISRVHPSSIDKTKHLTNEDYKLKFGMTLESNKTLLKELSLHKKNTTSEFKTIRDEVALMREENIKLSEAHANLCKYITTQEITNIKELQERQEVMDLKRKIAESEMLRCEKDKEIQQLSQQLLIMERRCEVVKQNNHLQTIEHEVTKNQLEELKAEKQITSDMLEYYSLIAKSPIVIIRSRIDQQDEQEQTDEFLKKCDIFQYTKDGCVITFALGTNEQDYDYRLISCQNLPKGHKLNTALNSDCNFAKDTLSGFLNCVINKTFTSHTVTNKTTRRKTK</sequence>
<feature type="coiled-coil region" evidence="1">
    <location>
        <begin position="110"/>
        <end position="188"/>
    </location>
</feature>
<feature type="region of interest" description="Disordered" evidence="2">
    <location>
        <begin position="1"/>
        <end position="35"/>
    </location>
</feature>
<protein>
    <submittedName>
        <fullName evidence="3">Nalcn</fullName>
    </submittedName>
</protein>
<dbReference type="AlphaFoldDB" id="A0AAW2Z3M2"/>
<evidence type="ECO:0000256" key="2">
    <source>
        <dbReference type="SAM" id="MobiDB-lite"/>
    </source>
</evidence>
<reference evidence="3 4" key="1">
    <citation type="submission" date="2024-03" db="EMBL/GenBank/DDBJ databases">
        <title>The Acrasis kona genome and developmental transcriptomes reveal deep origins of eukaryotic multicellular pathways.</title>
        <authorList>
            <person name="Sheikh S."/>
            <person name="Fu C.-J."/>
            <person name="Brown M.W."/>
            <person name="Baldauf S.L."/>
        </authorList>
    </citation>
    <scope>NUCLEOTIDE SEQUENCE [LARGE SCALE GENOMIC DNA]</scope>
    <source>
        <strain evidence="3 4">ATCC MYA-3509</strain>
    </source>
</reference>
<keyword evidence="1" id="KW-0175">Coiled coil</keyword>
<proteinExistence type="predicted"/>
<evidence type="ECO:0000256" key="1">
    <source>
        <dbReference type="SAM" id="Coils"/>
    </source>
</evidence>
<feature type="compositionally biased region" description="Polar residues" evidence="2">
    <location>
        <begin position="1"/>
        <end position="10"/>
    </location>
</feature>
<evidence type="ECO:0000313" key="4">
    <source>
        <dbReference type="Proteomes" id="UP001431209"/>
    </source>
</evidence>
<accession>A0AAW2Z3M2</accession>
<dbReference type="EMBL" id="JAOPGA020001010">
    <property type="protein sequence ID" value="KAL0484014.1"/>
    <property type="molecule type" value="Genomic_DNA"/>
</dbReference>